<dbReference type="Proteomes" id="UP000485569">
    <property type="component" value="Unassembled WGS sequence"/>
</dbReference>
<reference evidence="1" key="1">
    <citation type="submission" date="2017-02" db="EMBL/GenBank/DDBJ databases">
        <title>Delving into the versatile metabolic prowess of the omnipresent phylum Bacteroidetes.</title>
        <authorList>
            <person name="Nobu M.K."/>
            <person name="Mei R."/>
            <person name="Narihiro T."/>
            <person name="Kuroda K."/>
            <person name="Liu W.-T."/>
        </authorList>
    </citation>
    <scope>NUCLEOTIDE SEQUENCE</scope>
    <source>
        <strain evidence="1">ADurb.Bin276</strain>
    </source>
</reference>
<evidence type="ECO:0000313" key="1">
    <source>
        <dbReference type="EMBL" id="OQA61246.1"/>
    </source>
</evidence>
<accession>A0A1V5T3B2</accession>
<dbReference type="EMBL" id="MWBQ01000021">
    <property type="protein sequence ID" value="OQA61246.1"/>
    <property type="molecule type" value="Genomic_DNA"/>
</dbReference>
<gene>
    <name evidence="1" type="primary">scpA</name>
    <name evidence="1" type="ORF">BWY41_00197</name>
</gene>
<protein>
    <submittedName>
        <fullName evidence="1">Segregation and condensation protein A</fullName>
    </submittedName>
</protein>
<dbReference type="AlphaFoldDB" id="A0A1V5T3B2"/>
<proteinExistence type="predicted"/>
<organism evidence="1">
    <name type="scientific">Candidatus Atribacter allofermentans</name>
    <dbReference type="NCBI Taxonomy" id="1852833"/>
    <lineage>
        <taxon>Bacteria</taxon>
        <taxon>Pseudomonadati</taxon>
        <taxon>Atribacterota</taxon>
        <taxon>Atribacteria</taxon>
        <taxon>Atribacterales</taxon>
        <taxon>Atribacteraceae</taxon>
        <taxon>Atribacter</taxon>
    </lineage>
</organism>
<comment type="caution">
    <text evidence="1">The sequence shown here is derived from an EMBL/GenBank/DDBJ whole genome shotgun (WGS) entry which is preliminary data.</text>
</comment>
<sequence>MDTDWKDRIEKANALWERVNLLQEEIELIEKQLNEILQIEEEEILEEDSQSIEKKIFELFSQVLAELKQQEENILKVPPERWKKIQTREVLDLEKMSLDSLLGLYRKFLNAETNQPRIEIDDHFENLIEEQRDYINGFFDQHTGQWFRMDALFQNRQELRIVIATFLVLLDMVFRDLLKMKEEDGLVYLIKNE</sequence>
<name>A0A1V5T3B2_9BACT</name>